<dbReference type="InterPro" id="IPR000971">
    <property type="entry name" value="Globin"/>
</dbReference>
<gene>
    <name evidence="14" type="ORF">PCOR1329_LOCUS69555</name>
</gene>
<keyword evidence="5" id="KW-0349">Heme</keyword>
<evidence type="ECO:0000256" key="4">
    <source>
        <dbReference type="ARBA" id="ARBA00022575"/>
    </source>
</evidence>
<keyword evidence="7" id="KW-0521">NADP</keyword>
<reference evidence="14" key="1">
    <citation type="submission" date="2023-10" db="EMBL/GenBank/DDBJ databases">
        <authorList>
            <person name="Chen Y."/>
            <person name="Shah S."/>
            <person name="Dougan E. K."/>
            <person name="Thang M."/>
            <person name="Chan C."/>
        </authorList>
    </citation>
    <scope>NUCLEOTIDE SEQUENCE [LARGE SCALE GENOMIC DNA]</scope>
</reference>
<evidence type="ECO:0000256" key="9">
    <source>
        <dbReference type="ARBA" id="ARBA00023027"/>
    </source>
</evidence>
<dbReference type="EMBL" id="CAUYUJ010019139">
    <property type="protein sequence ID" value="CAK0888843.1"/>
    <property type="molecule type" value="Genomic_DNA"/>
</dbReference>
<sequence>MDRLLAYFGPFFQTARAALIRLGGLAVLLLNPKRAVAILWKRQHSTLGPARGSAGMGLPSAMKPETVDTIAATAPVVAPRAQDITKTFYDGMLKDHKSLLAYFNPAHNVPISTLQPDALAASVVAYAINIRDLSPLLVPKGPVAAICHRHCALCVVPPQYVVVHDNLMAAVGKILGNAVTPQIAAAWSEAVLFLAKACIDTEESLYKMAEQRSGGWSGLETFEVVEIKELAKDIKSFSFKAPRGSPIFGQAFEFTGGQYLSLKVDPEGDGLTAPRHYTVTSPPGADHLQCTVKKIQGGKVSTYLHEKVTVGDKVQLTAPFGIFTLESAAEPAVLMSAGIGVTPMVNFSKALGANVKLAVHVDRAPETAAYRDLFAASGQPLLEKYTKSGGRVSPKELVRETVEKAGVGNNFYICGPPSWMEEVSAELVKAGAKSVETEVFGSQLAQSGCPFKTSGCPFKGAA</sequence>
<dbReference type="InterPro" id="IPR017938">
    <property type="entry name" value="Riboflavin_synthase-like_b-brl"/>
</dbReference>
<dbReference type="SUPFAM" id="SSF52343">
    <property type="entry name" value="Ferredoxin reductase-like, C-terminal NADP-linked domain"/>
    <property type="match status" value="1"/>
</dbReference>
<comment type="caution">
    <text evidence="14">The sequence shown here is derived from an EMBL/GenBank/DDBJ whole genome shotgun (WGS) entry which is preliminary data.</text>
</comment>
<protein>
    <recommendedName>
        <fullName evidence="3">nitric oxide dioxygenase</fullName>
        <ecNumber evidence="3">1.14.12.17</ecNumber>
    </recommendedName>
</protein>
<comment type="catalytic activity">
    <reaction evidence="11">
        <text>2 nitric oxide + NADPH + 2 O2 = 2 nitrate + NADP(+) + H(+)</text>
        <dbReference type="Rhea" id="RHEA:19465"/>
        <dbReference type="ChEBI" id="CHEBI:15378"/>
        <dbReference type="ChEBI" id="CHEBI:15379"/>
        <dbReference type="ChEBI" id="CHEBI:16480"/>
        <dbReference type="ChEBI" id="CHEBI:17632"/>
        <dbReference type="ChEBI" id="CHEBI:57783"/>
        <dbReference type="ChEBI" id="CHEBI:58349"/>
        <dbReference type="EC" id="1.14.12.17"/>
    </reaction>
</comment>
<comment type="similarity">
    <text evidence="2">In the C-terminal section; belongs to the flavoprotein pyridine nucleotide cytochrome reductase family.</text>
</comment>
<evidence type="ECO:0000313" key="15">
    <source>
        <dbReference type="Proteomes" id="UP001189429"/>
    </source>
</evidence>
<dbReference type="Pfam" id="PF00970">
    <property type="entry name" value="FAD_binding_6"/>
    <property type="match status" value="1"/>
</dbReference>
<dbReference type="Proteomes" id="UP001189429">
    <property type="component" value="Unassembled WGS sequence"/>
</dbReference>
<evidence type="ECO:0000256" key="2">
    <source>
        <dbReference type="ARBA" id="ARBA00006401"/>
    </source>
</evidence>
<dbReference type="InterPro" id="IPR039261">
    <property type="entry name" value="FNR_nucleotide-bd"/>
</dbReference>
<evidence type="ECO:0000259" key="13">
    <source>
        <dbReference type="PROSITE" id="PS51384"/>
    </source>
</evidence>
<keyword evidence="4" id="KW-0216">Detoxification</keyword>
<dbReference type="InterPro" id="IPR008333">
    <property type="entry name" value="Cbr1-like_FAD-bd_dom"/>
</dbReference>
<dbReference type="PANTHER" id="PTHR43396">
    <property type="entry name" value="FLAVOHEMOPROTEIN"/>
    <property type="match status" value="1"/>
</dbReference>
<feature type="domain" description="FAD-binding FR-type" evidence="13">
    <location>
        <begin position="217"/>
        <end position="326"/>
    </location>
</feature>
<dbReference type="SUPFAM" id="SSF46458">
    <property type="entry name" value="Globin-like"/>
    <property type="match status" value="1"/>
</dbReference>
<dbReference type="Gene3D" id="1.10.490.10">
    <property type="entry name" value="Globins"/>
    <property type="match status" value="1"/>
</dbReference>
<dbReference type="Gene3D" id="3.40.50.80">
    <property type="entry name" value="Nucleotide-binding domain of ferredoxin-NADP reductase (FNR) module"/>
    <property type="match status" value="1"/>
</dbReference>
<dbReference type="PROSITE" id="PS51384">
    <property type="entry name" value="FAD_FR"/>
    <property type="match status" value="1"/>
</dbReference>
<evidence type="ECO:0000256" key="3">
    <source>
        <dbReference type="ARBA" id="ARBA00012229"/>
    </source>
</evidence>
<evidence type="ECO:0000256" key="6">
    <source>
        <dbReference type="ARBA" id="ARBA00022723"/>
    </source>
</evidence>
<keyword evidence="6" id="KW-0479">Metal-binding</keyword>
<feature type="domain" description="Globin" evidence="12">
    <location>
        <begin position="61"/>
        <end position="203"/>
    </location>
</feature>
<dbReference type="SUPFAM" id="SSF63380">
    <property type="entry name" value="Riboflavin synthase domain-like"/>
    <property type="match status" value="1"/>
</dbReference>
<evidence type="ECO:0000256" key="5">
    <source>
        <dbReference type="ARBA" id="ARBA00022617"/>
    </source>
</evidence>
<organism evidence="14 15">
    <name type="scientific">Prorocentrum cordatum</name>
    <dbReference type="NCBI Taxonomy" id="2364126"/>
    <lineage>
        <taxon>Eukaryota</taxon>
        <taxon>Sar</taxon>
        <taxon>Alveolata</taxon>
        <taxon>Dinophyceae</taxon>
        <taxon>Prorocentrales</taxon>
        <taxon>Prorocentraceae</taxon>
        <taxon>Prorocentrum</taxon>
    </lineage>
</organism>
<evidence type="ECO:0000256" key="10">
    <source>
        <dbReference type="ARBA" id="ARBA00048649"/>
    </source>
</evidence>
<evidence type="ECO:0000256" key="8">
    <source>
        <dbReference type="ARBA" id="ARBA00023004"/>
    </source>
</evidence>
<keyword evidence="9" id="KW-0520">NAD</keyword>
<evidence type="ECO:0000259" key="12">
    <source>
        <dbReference type="PROSITE" id="PS01033"/>
    </source>
</evidence>
<proteinExistence type="inferred from homology"/>
<dbReference type="Gene3D" id="2.40.30.10">
    <property type="entry name" value="Translation factors"/>
    <property type="match status" value="1"/>
</dbReference>
<evidence type="ECO:0000256" key="1">
    <source>
        <dbReference type="ARBA" id="ARBA00001970"/>
    </source>
</evidence>
<dbReference type="InterPro" id="IPR012292">
    <property type="entry name" value="Globin/Proto"/>
</dbReference>
<dbReference type="Pfam" id="PF00042">
    <property type="entry name" value="Globin"/>
    <property type="match status" value="1"/>
</dbReference>
<evidence type="ECO:0000256" key="7">
    <source>
        <dbReference type="ARBA" id="ARBA00022857"/>
    </source>
</evidence>
<dbReference type="InterPro" id="IPR017927">
    <property type="entry name" value="FAD-bd_FR_type"/>
</dbReference>
<keyword evidence="8" id="KW-0408">Iron</keyword>
<dbReference type="EC" id="1.14.12.17" evidence="3"/>
<name>A0ABN9WQ67_9DINO</name>
<dbReference type="PRINTS" id="PR00409">
    <property type="entry name" value="PHDIOXRDTASE"/>
</dbReference>
<keyword evidence="15" id="KW-1185">Reference proteome</keyword>
<dbReference type="PROSITE" id="PS01033">
    <property type="entry name" value="GLOBIN"/>
    <property type="match status" value="1"/>
</dbReference>
<evidence type="ECO:0000256" key="11">
    <source>
        <dbReference type="ARBA" id="ARBA00049433"/>
    </source>
</evidence>
<dbReference type="PANTHER" id="PTHR43396:SF3">
    <property type="entry name" value="FLAVOHEMOPROTEIN"/>
    <property type="match status" value="1"/>
</dbReference>
<comment type="cofactor">
    <cofactor evidence="1">
        <name>heme b</name>
        <dbReference type="ChEBI" id="CHEBI:60344"/>
    </cofactor>
</comment>
<comment type="catalytic activity">
    <reaction evidence="10">
        <text>2 nitric oxide + NADH + 2 O2 = 2 nitrate + NAD(+) + H(+)</text>
        <dbReference type="Rhea" id="RHEA:19469"/>
        <dbReference type="ChEBI" id="CHEBI:15378"/>
        <dbReference type="ChEBI" id="CHEBI:15379"/>
        <dbReference type="ChEBI" id="CHEBI:16480"/>
        <dbReference type="ChEBI" id="CHEBI:17632"/>
        <dbReference type="ChEBI" id="CHEBI:57540"/>
        <dbReference type="ChEBI" id="CHEBI:57945"/>
        <dbReference type="EC" id="1.14.12.17"/>
    </reaction>
</comment>
<evidence type="ECO:0000313" key="14">
    <source>
        <dbReference type="EMBL" id="CAK0888843.1"/>
    </source>
</evidence>
<dbReference type="InterPro" id="IPR009050">
    <property type="entry name" value="Globin-like_sf"/>
</dbReference>
<accession>A0ABN9WQ67</accession>